<evidence type="ECO:0000259" key="1">
    <source>
        <dbReference type="Pfam" id="PF03732"/>
    </source>
</evidence>
<gene>
    <name evidence="2" type="ORF">LTRI10_LOCUS22853</name>
</gene>
<sequence>MHIPSHFMVDGWNQVECTYQPHHSITSWDDLCNKFFARYILPSKTALMRSEITMFHQEEDGPLFEAWEIFTSILLKCPHHGIADWLHVEIFYNVLTKESWSLIDAASGGAIWNKEVERTSTINRRDGP</sequence>
<dbReference type="EMBL" id="OZ034817">
    <property type="protein sequence ID" value="CAL1381475.1"/>
    <property type="molecule type" value="Genomic_DNA"/>
</dbReference>
<keyword evidence="3" id="KW-1185">Reference proteome</keyword>
<dbReference type="AlphaFoldDB" id="A0AAV2E7E8"/>
<dbReference type="PANTHER" id="PTHR33223">
    <property type="entry name" value="CCHC-TYPE DOMAIN-CONTAINING PROTEIN"/>
    <property type="match status" value="1"/>
</dbReference>
<evidence type="ECO:0000313" key="2">
    <source>
        <dbReference type="EMBL" id="CAL1381475.1"/>
    </source>
</evidence>
<dbReference type="InterPro" id="IPR005162">
    <property type="entry name" value="Retrotrans_gag_dom"/>
</dbReference>
<evidence type="ECO:0000313" key="3">
    <source>
        <dbReference type="Proteomes" id="UP001497516"/>
    </source>
</evidence>
<name>A0AAV2E7E8_9ROSI</name>
<dbReference type="PANTHER" id="PTHR33223:SF11">
    <property type="entry name" value="ELEMENT PROTEIN, PUTATIVE-RELATED"/>
    <property type="match status" value="1"/>
</dbReference>
<protein>
    <recommendedName>
        <fullName evidence="1">Retrotransposon gag domain-containing protein</fullName>
    </recommendedName>
</protein>
<feature type="domain" description="Retrotransposon gag" evidence="1">
    <location>
        <begin position="22"/>
        <end position="95"/>
    </location>
</feature>
<organism evidence="2 3">
    <name type="scientific">Linum trigynum</name>
    <dbReference type="NCBI Taxonomy" id="586398"/>
    <lineage>
        <taxon>Eukaryota</taxon>
        <taxon>Viridiplantae</taxon>
        <taxon>Streptophyta</taxon>
        <taxon>Embryophyta</taxon>
        <taxon>Tracheophyta</taxon>
        <taxon>Spermatophyta</taxon>
        <taxon>Magnoliopsida</taxon>
        <taxon>eudicotyledons</taxon>
        <taxon>Gunneridae</taxon>
        <taxon>Pentapetalae</taxon>
        <taxon>rosids</taxon>
        <taxon>fabids</taxon>
        <taxon>Malpighiales</taxon>
        <taxon>Linaceae</taxon>
        <taxon>Linum</taxon>
    </lineage>
</organism>
<proteinExistence type="predicted"/>
<dbReference type="Proteomes" id="UP001497516">
    <property type="component" value="Chromosome 4"/>
</dbReference>
<reference evidence="2 3" key="1">
    <citation type="submission" date="2024-04" db="EMBL/GenBank/DDBJ databases">
        <authorList>
            <person name="Fracassetti M."/>
        </authorList>
    </citation>
    <scope>NUCLEOTIDE SEQUENCE [LARGE SCALE GENOMIC DNA]</scope>
</reference>
<dbReference type="Pfam" id="PF03732">
    <property type="entry name" value="Retrotrans_gag"/>
    <property type="match status" value="1"/>
</dbReference>
<accession>A0AAV2E7E8</accession>